<dbReference type="EMBL" id="JAMSHJ010000006">
    <property type="protein sequence ID" value="KAI5401361.1"/>
    <property type="molecule type" value="Genomic_DNA"/>
</dbReference>
<reference evidence="2 3" key="1">
    <citation type="journal article" date="2022" name="Nat. Genet.">
        <title>Improved pea reference genome and pan-genome highlight genomic features and evolutionary characteristics.</title>
        <authorList>
            <person name="Yang T."/>
            <person name="Liu R."/>
            <person name="Luo Y."/>
            <person name="Hu S."/>
            <person name="Wang D."/>
            <person name="Wang C."/>
            <person name="Pandey M.K."/>
            <person name="Ge S."/>
            <person name="Xu Q."/>
            <person name="Li N."/>
            <person name="Li G."/>
            <person name="Huang Y."/>
            <person name="Saxena R.K."/>
            <person name="Ji Y."/>
            <person name="Li M."/>
            <person name="Yan X."/>
            <person name="He Y."/>
            <person name="Liu Y."/>
            <person name="Wang X."/>
            <person name="Xiang C."/>
            <person name="Varshney R.K."/>
            <person name="Ding H."/>
            <person name="Gao S."/>
            <person name="Zong X."/>
        </authorList>
    </citation>
    <scope>NUCLEOTIDE SEQUENCE [LARGE SCALE GENOMIC DNA]</scope>
    <source>
        <strain evidence="2 3">cv. Zhongwan 6</strain>
    </source>
</reference>
<feature type="transmembrane region" description="Helical" evidence="1">
    <location>
        <begin position="42"/>
        <end position="64"/>
    </location>
</feature>
<name>A0A9D5AB06_PEA</name>
<dbReference type="PANTHER" id="PTHR48479:SF1">
    <property type="entry name" value="NAD(P)H-QUINONE OXIDOREDUCTASE SUBUNIT 6, CHLOROPLASTIC"/>
    <property type="match status" value="1"/>
</dbReference>
<dbReference type="AlphaFoldDB" id="A0A9D5AB06"/>
<keyword evidence="3" id="KW-1185">Reference proteome</keyword>
<evidence type="ECO:0000256" key="1">
    <source>
        <dbReference type="SAM" id="Phobius"/>
    </source>
</evidence>
<gene>
    <name evidence="2" type="ORF">KIW84_066000</name>
</gene>
<proteinExistence type="predicted"/>
<dbReference type="PANTHER" id="PTHR48479">
    <property type="entry name" value="NAD(P)H-QUINONE OXIDOREDUCTASE SUBUNIT 6, CHLOROPLASTIC"/>
    <property type="match status" value="1"/>
</dbReference>
<dbReference type="Gramene" id="Psat06G0600000-T1">
    <property type="protein sequence ID" value="KAI5401361.1"/>
    <property type="gene ID" value="KIW84_066000"/>
</dbReference>
<dbReference type="Proteomes" id="UP001058974">
    <property type="component" value="Chromosome 6"/>
</dbReference>
<feature type="transmembrane region" description="Helical" evidence="1">
    <location>
        <begin position="12"/>
        <end position="30"/>
    </location>
</feature>
<protein>
    <submittedName>
        <fullName evidence="2">Uncharacterized protein</fullName>
    </submittedName>
</protein>
<organism evidence="2 3">
    <name type="scientific">Pisum sativum</name>
    <name type="common">Garden pea</name>
    <name type="synonym">Lathyrus oleraceus</name>
    <dbReference type="NCBI Taxonomy" id="3888"/>
    <lineage>
        <taxon>Eukaryota</taxon>
        <taxon>Viridiplantae</taxon>
        <taxon>Streptophyta</taxon>
        <taxon>Embryophyta</taxon>
        <taxon>Tracheophyta</taxon>
        <taxon>Spermatophyta</taxon>
        <taxon>Magnoliopsida</taxon>
        <taxon>eudicotyledons</taxon>
        <taxon>Gunneridae</taxon>
        <taxon>Pentapetalae</taxon>
        <taxon>rosids</taxon>
        <taxon>fabids</taxon>
        <taxon>Fabales</taxon>
        <taxon>Fabaceae</taxon>
        <taxon>Papilionoideae</taxon>
        <taxon>50 kb inversion clade</taxon>
        <taxon>NPAAA clade</taxon>
        <taxon>Hologalegina</taxon>
        <taxon>IRL clade</taxon>
        <taxon>Fabeae</taxon>
        <taxon>Lathyrus</taxon>
    </lineage>
</organism>
<evidence type="ECO:0000313" key="2">
    <source>
        <dbReference type="EMBL" id="KAI5401361.1"/>
    </source>
</evidence>
<accession>A0A9D5AB06</accession>
<dbReference type="InterPro" id="IPR050290">
    <property type="entry name" value="NAD(P)H-Q_Oxidoreduct_6"/>
</dbReference>
<evidence type="ECO:0000313" key="3">
    <source>
        <dbReference type="Proteomes" id="UP001058974"/>
    </source>
</evidence>
<keyword evidence="1" id="KW-1133">Transmembrane helix</keyword>
<sequence length="175" mass="19561">MDLPETMHDFLLVFLGSGLLLGSLGVVLLTNPIFSAFSLGLVLVWDGMTLIVCTSIFVSLITIISDTSWCNCRSSPLIITGKNPHLIIVLNLEEFSIQYIETNNQQKKKFYFVVLDLVTDCEISLLCSKKDSYTDCVYSKETLGTPLTIVTQKFNFSKFLLTDLIFYGIDPPLTV</sequence>
<comment type="caution">
    <text evidence="2">The sequence shown here is derived from an EMBL/GenBank/DDBJ whole genome shotgun (WGS) entry which is preliminary data.</text>
</comment>
<keyword evidence="1" id="KW-0812">Transmembrane</keyword>
<keyword evidence="1" id="KW-0472">Membrane</keyword>